<evidence type="ECO:0000259" key="2">
    <source>
        <dbReference type="Pfam" id="PF03478"/>
    </source>
</evidence>
<feature type="domain" description="F-box" evidence="1">
    <location>
        <begin position="3"/>
        <end position="43"/>
    </location>
</feature>
<name>A0A833RLK8_9POAL</name>
<comment type="caution">
    <text evidence="3">The sequence shown here is derived from an EMBL/GenBank/DDBJ whole genome shotgun (WGS) entry which is preliminary data.</text>
</comment>
<feature type="domain" description="KIB1-4 beta-propeller" evidence="2">
    <location>
        <begin position="62"/>
        <end position="319"/>
    </location>
</feature>
<dbReference type="Pfam" id="PF00646">
    <property type="entry name" value="F-box"/>
    <property type="match status" value="1"/>
</dbReference>
<dbReference type="OrthoDB" id="623851at2759"/>
<accession>A0A833RLK8</accession>
<dbReference type="PANTHER" id="PTHR33110:SF35">
    <property type="entry name" value="OS02G0671200 PROTEIN"/>
    <property type="match status" value="1"/>
</dbReference>
<keyword evidence="4" id="KW-1185">Reference proteome</keyword>
<dbReference type="InterPro" id="IPR001810">
    <property type="entry name" value="F-box_dom"/>
</dbReference>
<proteinExistence type="predicted"/>
<dbReference type="InterPro" id="IPR036047">
    <property type="entry name" value="F-box-like_dom_sf"/>
</dbReference>
<dbReference type="AlphaFoldDB" id="A0A833RLK8"/>
<evidence type="ECO:0000313" key="4">
    <source>
        <dbReference type="Proteomes" id="UP000623129"/>
    </source>
</evidence>
<dbReference type="Proteomes" id="UP000623129">
    <property type="component" value="Unassembled WGS sequence"/>
</dbReference>
<dbReference type="Pfam" id="PF03478">
    <property type="entry name" value="Beta-prop_KIB1-4"/>
    <property type="match status" value="1"/>
</dbReference>
<dbReference type="EMBL" id="SWLB01000007">
    <property type="protein sequence ID" value="KAF3336829.1"/>
    <property type="molecule type" value="Genomic_DNA"/>
</dbReference>
<protein>
    <submittedName>
        <fullName evidence="3">F-box/kelch-repeat protein</fullName>
    </submittedName>
</protein>
<evidence type="ECO:0000259" key="1">
    <source>
        <dbReference type="Pfam" id="PF00646"/>
    </source>
</evidence>
<dbReference type="InterPro" id="IPR005174">
    <property type="entry name" value="KIB1-4_b-propeller"/>
</dbReference>
<sequence>MGWSDLPSELVITIAGNLTEFTDHIRFRSVCSHWRSSFQSLSLRLPRQLPWLALPSTSSPHFYSLSEDRVYSSPPPGVADNSNVLGSASGWFISVSGRYSHITFSLINPFTGASVGLPSPDPSSTLSYAAADTLIWDRSDSVVVAACSTSFGVFHCRLGETAWVLIESQRFRMASSITFYEGRFYILPVDTCETVVLDSETLEEITVINAPYLDSPVGAHLFVSSGELLLLVKSTWMYLFPDSDSQFYKVQRANLNDELVEWIEVNDIGDRALFVDNLHCFSVKVGDHGLLRRNCIYSAQSKTSGGLRNSSRTYSISIFDLGNSNGERLECALSKLRAASLRGAVSPPSWFFPSLS</sequence>
<dbReference type="PANTHER" id="PTHR33110">
    <property type="entry name" value="F-BOX/KELCH-REPEAT PROTEIN-RELATED"/>
    <property type="match status" value="1"/>
</dbReference>
<gene>
    <name evidence="3" type="ORF">FCM35_KLT19415</name>
</gene>
<evidence type="ECO:0000313" key="3">
    <source>
        <dbReference type="EMBL" id="KAF3336829.1"/>
    </source>
</evidence>
<dbReference type="Gene3D" id="1.20.1280.50">
    <property type="match status" value="1"/>
</dbReference>
<dbReference type="SUPFAM" id="SSF81383">
    <property type="entry name" value="F-box domain"/>
    <property type="match status" value="1"/>
</dbReference>
<reference evidence="3" key="1">
    <citation type="submission" date="2020-01" db="EMBL/GenBank/DDBJ databases">
        <title>Genome sequence of Kobresia littledalei, the first chromosome-level genome in the family Cyperaceae.</title>
        <authorList>
            <person name="Qu G."/>
        </authorList>
    </citation>
    <scope>NUCLEOTIDE SEQUENCE</scope>
    <source>
        <strain evidence="3">C.B.Clarke</strain>
        <tissue evidence="3">Leaf</tissue>
    </source>
</reference>
<organism evidence="3 4">
    <name type="scientific">Carex littledalei</name>
    <dbReference type="NCBI Taxonomy" id="544730"/>
    <lineage>
        <taxon>Eukaryota</taxon>
        <taxon>Viridiplantae</taxon>
        <taxon>Streptophyta</taxon>
        <taxon>Embryophyta</taxon>
        <taxon>Tracheophyta</taxon>
        <taxon>Spermatophyta</taxon>
        <taxon>Magnoliopsida</taxon>
        <taxon>Liliopsida</taxon>
        <taxon>Poales</taxon>
        <taxon>Cyperaceae</taxon>
        <taxon>Cyperoideae</taxon>
        <taxon>Cariceae</taxon>
        <taxon>Carex</taxon>
        <taxon>Carex subgen. Euthyceras</taxon>
    </lineage>
</organism>